<keyword evidence="2" id="KW-1185">Reference proteome</keyword>
<name>A0A4C1YJS7_EUMVA</name>
<evidence type="ECO:0000313" key="1">
    <source>
        <dbReference type="EMBL" id="GBP75234.1"/>
    </source>
</evidence>
<reference evidence="1 2" key="1">
    <citation type="journal article" date="2019" name="Commun. Biol.">
        <title>The bagworm genome reveals a unique fibroin gene that provides high tensile strength.</title>
        <authorList>
            <person name="Kono N."/>
            <person name="Nakamura H."/>
            <person name="Ohtoshi R."/>
            <person name="Tomita M."/>
            <person name="Numata K."/>
            <person name="Arakawa K."/>
        </authorList>
    </citation>
    <scope>NUCLEOTIDE SEQUENCE [LARGE SCALE GENOMIC DNA]</scope>
</reference>
<sequence length="116" mass="13673">MCAWTSAVKKHDTRQTIRRYIAQKCYKVKRYSMHGLFVFPTNLLKNPFYTTICHTRHSYSKSGLGMPNRAAAPMIVNDEKGGEAIIEWRYGMQFAHFVFRLELFYSGFQEEIFPQH</sequence>
<dbReference type="EMBL" id="BGZK01001241">
    <property type="protein sequence ID" value="GBP75234.1"/>
    <property type="molecule type" value="Genomic_DNA"/>
</dbReference>
<dbReference type="Proteomes" id="UP000299102">
    <property type="component" value="Unassembled WGS sequence"/>
</dbReference>
<proteinExistence type="predicted"/>
<protein>
    <submittedName>
        <fullName evidence="1">Uncharacterized protein</fullName>
    </submittedName>
</protein>
<organism evidence="1 2">
    <name type="scientific">Eumeta variegata</name>
    <name type="common">Bagworm moth</name>
    <name type="synonym">Eumeta japonica</name>
    <dbReference type="NCBI Taxonomy" id="151549"/>
    <lineage>
        <taxon>Eukaryota</taxon>
        <taxon>Metazoa</taxon>
        <taxon>Ecdysozoa</taxon>
        <taxon>Arthropoda</taxon>
        <taxon>Hexapoda</taxon>
        <taxon>Insecta</taxon>
        <taxon>Pterygota</taxon>
        <taxon>Neoptera</taxon>
        <taxon>Endopterygota</taxon>
        <taxon>Lepidoptera</taxon>
        <taxon>Glossata</taxon>
        <taxon>Ditrysia</taxon>
        <taxon>Tineoidea</taxon>
        <taxon>Psychidae</taxon>
        <taxon>Oiketicinae</taxon>
        <taxon>Eumeta</taxon>
    </lineage>
</organism>
<evidence type="ECO:0000313" key="2">
    <source>
        <dbReference type="Proteomes" id="UP000299102"/>
    </source>
</evidence>
<gene>
    <name evidence="1" type="ORF">EVAR_45433_1</name>
</gene>
<accession>A0A4C1YJS7</accession>
<comment type="caution">
    <text evidence="1">The sequence shown here is derived from an EMBL/GenBank/DDBJ whole genome shotgun (WGS) entry which is preliminary data.</text>
</comment>
<dbReference type="AlphaFoldDB" id="A0A4C1YJS7"/>